<dbReference type="InterPro" id="IPR036640">
    <property type="entry name" value="ABC1_TM_sf"/>
</dbReference>
<comment type="caution">
    <text evidence="6">The sequence shown here is derived from an EMBL/GenBank/DDBJ whole genome shotgun (WGS) entry which is preliminary data.</text>
</comment>
<feature type="domain" description="ApaG" evidence="5">
    <location>
        <begin position="35"/>
        <end position="166"/>
    </location>
</feature>
<dbReference type="Gene3D" id="1.20.1560.10">
    <property type="entry name" value="ABC transporter type 1, transmembrane domain"/>
    <property type="match status" value="1"/>
</dbReference>
<dbReference type="EMBL" id="CAMXCT020004701">
    <property type="protein sequence ID" value="CAL1163395.1"/>
    <property type="molecule type" value="Genomic_DNA"/>
</dbReference>
<dbReference type="InterPro" id="IPR027417">
    <property type="entry name" value="P-loop_NTPase"/>
</dbReference>
<evidence type="ECO:0000313" key="6">
    <source>
        <dbReference type="EMBL" id="CAI4010020.1"/>
    </source>
</evidence>
<dbReference type="NCBIfam" id="NF003967">
    <property type="entry name" value="PRK05461.1"/>
    <property type="match status" value="1"/>
</dbReference>
<keyword evidence="1 4" id="KW-0812">Transmembrane</keyword>
<dbReference type="InterPro" id="IPR036767">
    <property type="entry name" value="ApaG_sf"/>
</dbReference>
<dbReference type="EMBL" id="CAMXCT010004701">
    <property type="protein sequence ID" value="CAI4010020.1"/>
    <property type="molecule type" value="Genomic_DNA"/>
</dbReference>
<dbReference type="Proteomes" id="UP001152797">
    <property type="component" value="Unassembled WGS sequence"/>
</dbReference>
<keyword evidence="2 4" id="KW-1133">Transmembrane helix</keyword>
<feature type="transmembrane region" description="Helical" evidence="4">
    <location>
        <begin position="527"/>
        <end position="548"/>
    </location>
</feature>
<keyword evidence="8" id="KW-1185">Reference proteome</keyword>
<sequence length="890" mass="98454">MAPAQRLHHLHHLLVHLCASEEEEEHRIPWPTTSECVTEGVKVFASSSYDALTSRPEKKHWQWKYAVTISNESQQLIQVLSRHWIVTDATGKTFQVGPKAYGVVGQQPMLRPGESFRYTSLCPLATELGTMHGSFEILILEPVQMNGQRFQAEIGRFGLTLKGEGCHDAHRHRSDLKWCSLCLLVRPEHQPLLPEPCKCIPVCDEGPQGGPPATIHGPAGEFPLAACKSWALLPTSRLESRAFTTYTGEVQVHDVFGLPSTVKRHVVRLDVATDSLLTLQTEVHRDTPTTLAVDIFRHLAATVKSWSSFAGEICLEPVAKTPRTTSLALVLLGAVAACASLAFTLAAPSRPMASNLPQHARPAMLAGHLADGTPLLGPRGLMRLVSCNKTGLMLMMVFSVAICLFTALEKQFVGELSQYCFIAKNRSEFWPRMRKVMVVLLLSPLCNWAYQLSALKTSNDVKFSLQTAAFPRVLDSGTFPEGAAASLFTGELDKLTNISEKFLRGVVGCVVFSCFIWRLVRRGNARFQRIFGTLMLIVVVGVGISVLLQGKVGPAARDATRASREVANVVVAEVNVAEETRAYHATLERAKKLKKVMWTGIEKQLEHGKQRELWKTLDSMRQNGNLMAIHFLLGVAVMEGEFPFAVYHASFVISINLALSLRDLLQGLARVICNPPELLLLDEPTSALDVELEKDVFETMKRLAKEHSMMILMVTHRVTLAEQSDQAFLHGLLSGKDHQVDIVFDLVSMDVVSSQVDSKVSEAKCWPVRIDLTAVPVARAALHWPSVCPSEDRLPKPIGSNARRLGWGSKGAVVLGDRGLEFSGGASHFAYRFAEERPWTAFQKPLWSSTLEVPPRLHRFVRFFMRVSFRFASGPLQAGGRMAWASPNLP</sequence>
<reference evidence="7 8" key="2">
    <citation type="submission" date="2024-05" db="EMBL/GenBank/DDBJ databases">
        <authorList>
            <person name="Chen Y."/>
            <person name="Shah S."/>
            <person name="Dougan E. K."/>
            <person name="Thang M."/>
            <person name="Chan C."/>
        </authorList>
    </citation>
    <scope>NUCLEOTIDE SEQUENCE [LARGE SCALE GENOMIC DNA]</scope>
</reference>
<feature type="transmembrane region" description="Helical" evidence="4">
    <location>
        <begin position="327"/>
        <end position="347"/>
    </location>
</feature>
<dbReference type="SUPFAM" id="SSF110069">
    <property type="entry name" value="ApaG-like"/>
    <property type="match status" value="1"/>
</dbReference>
<gene>
    <name evidence="6" type="ORF">C1SCF055_LOCUS35337</name>
</gene>
<dbReference type="Gene3D" id="2.60.40.1470">
    <property type="entry name" value="ApaG domain"/>
    <property type="match status" value="1"/>
</dbReference>
<dbReference type="InterPro" id="IPR007474">
    <property type="entry name" value="ApaG_domain"/>
</dbReference>
<evidence type="ECO:0000259" key="5">
    <source>
        <dbReference type="PROSITE" id="PS51087"/>
    </source>
</evidence>
<reference evidence="6" key="1">
    <citation type="submission" date="2022-10" db="EMBL/GenBank/DDBJ databases">
        <authorList>
            <person name="Chen Y."/>
            <person name="Dougan E. K."/>
            <person name="Chan C."/>
            <person name="Rhodes N."/>
            <person name="Thang M."/>
        </authorList>
    </citation>
    <scope>NUCLEOTIDE SEQUENCE</scope>
</reference>
<protein>
    <submittedName>
        <fullName evidence="7">Protein ApaG</fullName>
    </submittedName>
</protein>
<dbReference type="OrthoDB" id="436064at2759"/>
<dbReference type="GO" id="GO:0005524">
    <property type="term" value="F:ATP binding"/>
    <property type="evidence" value="ECO:0007669"/>
    <property type="project" value="InterPro"/>
</dbReference>
<dbReference type="GO" id="GO:0016020">
    <property type="term" value="C:membrane"/>
    <property type="evidence" value="ECO:0007669"/>
    <property type="project" value="InterPro"/>
</dbReference>
<evidence type="ECO:0000256" key="2">
    <source>
        <dbReference type="ARBA" id="ARBA00022989"/>
    </source>
</evidence>
<dbReference type="PANTHER" id="PTHR47191:SF2">
    <property type="entry name" value="OS05G0170800 PROTEIN"/>
    <property type="match status" value="1"/>
</dbReference>
<evidence type="ECO:0000313" key="7">
    <source>
        <dbReference type="EMBL" id="CAL4797332.1"/>
    </source>
</evidence>
<dbReference type="Gene3D" id="3.40.50.300">
    <property type="entry name" value="P-loop containing nucleotide triphosphate hydrolases"/>
    <property type="match status" value="1"/>
</dbReference>
<name>A0A9P1DHY0_9DINO</name>
<dbReference type="PROSITE" id="PS51087">
    <property type="entry name" value="APAG"/>
    <property type="match status" value="1"/>
</dbReference>
<organism evidence="6">
    <name type="scientific">Cladocopium goreaui</name>
    <dbReference type="NCBI Taxonomy" id="2562237"/>
    <lineage>
        <taxon>Eukaryota</taxon>
        <taxon>Sar</taxon>
        <taxon>Alveolata</taxon>
        <taxon>Dinophyceae</taxon>
        <taxon>Suessiales</taxon>
        <taxon>Symbiodiniaceae</taxon>
        <taxon>Cladocopium</taxon>
    </lineage>
</organism>
<keyword evidence="3 4" id="KW-0472">Membrane</keyword>
<dbReference type="PANTHER" id="PTHR47191">
    <property type="entry name" value="OS05G0170800 PROTEIN"/>
    <property type="match status" value="1"/>
</dbReference>
<dbReference type="SUPFAM" id="SSF90123">
    <property type="entry name" value="ABC transporter transmembrane region"/>
    <property type="match status" value="1"/>
</dbReference>
<dbReference type="EMBL" id="CAMXCT030004701">
    <property type="protein sequence ID" value="CAL4797332.1"/>
    <property type="molecule type" value="Genomic_DNA"/>
</dbReference>
<proteinExistence type="predicted"/>
<dbReference type="SUPFAM" id="SSF52540">
    <property type="entry name" value="P-loop containing nucleoside triphosphate hydrolases"/>
    <property type="match status" value="1"/>
</dbReference>
<evidence type="ECO:0000256" key="3">
    <source>
        <dbReference type="ARBA" id="ARBA00023136"/>
    </source>
</evidence>
<feature type="transmembrane region" description="Helical" evidence="4">
    <location>
        <begin position="436"/>
        <end position="455"/>
    </location>
</feature>
<dbReference type="AlphaFoldDB" id="A0A9P1DHY0"/>
<evidence type="ECO:0000256" key="1">
    <source>
        <dbReference type="ARBA" id="ARBA00022692"/>
    </source>
</evidence>
<evidence type="ECO:0000313" key="8">
    <source>
        <dbReference type="Proteomes" id="UP001152797"/>
    </source>
</evidence>
<dbReference type="InterPro" id="IPR050718">
    <property type="entry name" value="ApaG-like"/>
</dbReference>
<dbReference type="Pfam" id="PF04379">
    <property type="entry name" value="DUF525"/>
    <property type="match status" value="1"/>
</dbReference>
<feature type="transmembrane region" description="Helical" evidence="4">
    <location>
        <begin position="502"/>
        <end position="520"/>
    </location>
</feature>
<feature type="transmembrane region" description="Helical" evidence="4">
    <location>
        <begin position="390"/>
        <end position="408"/>
    </location>
</feature>
<evidence type="ECO:0000256" key="4">
    <source>
        <dbReference type="SAM" id="Phobius"/>
    </source>
</evidence>
<accession>A0A9P1DHY0</accession>